<reference evidence="2" key="1">
    <citation type="submission" date="2017-03" db="EMBL/GenBank/DDBJ databases">
        <title>Phytopthora megakarya and P. palmivora, two closely related causual agents of cacao black pod achieved similar genome size and gene model numbers by different mechanisms.</title>
        <authorList>
            <person name="Ali S."/>
            <person name="Shao J."/>
            <person name="Larry D.J."/>
            <person name="Kronmiller B."/>
            <person name="Shen D."/>
            <person name="Strem M.D."/>
            <person name="Melnick R.L."/>
            <person name="Guiltinan M.J."/>
            <person name="Tyler B.M."/>
            <person name="Meinhardt L.W."/>
            <person name="Bailey B.A."/>
        </authorList>
    </citation>
    <scope>NUCLEOTIDE SEQUENCE [LARGE SCALE GENOMIC DNA]</scope>
    <source>
        <strain evidence="2">zdho120</strain>
    </source>
</reference>
<name>A0A225V5V1_9STRA</name>
<accession>A0A225V5V1</accession>
<protein>
    <submittedName>
        <fullName evidence="1">Uncharacterized protein</fullName>
    </submittedName>
</protein>
<proteinExistence type="predicted"/>
<evidence type="ECO:0000313" key="1">
    <source>
        <dbReference type="EMBL" id="OWZ00339.1"/>
    </source>
</evidence>
<comment type="caution">
    <text evidence="1">The sequence shown here is derived from an EMBL/GenBank/DDBJ whole genome shotgun (WGS) entry which is preliminary data.</text>
</comment>
<organism evidence="1 2">
    <name type="scientific">Phytophthora megakarya</name>
    <dbReference type="NCBI Taxonomy" id="4795"/>
    <lineage>
        <taxon>Eukaryota</taxon>
        <taxon>Sar</taxon>
        <taxon>Stramenopiles</taxon>
        <taxon>Oomycota</taxon>
        <taxon>Peronosporomycetes</taxon>
        <taxon>Peronosporales</taxon>
        <taxon>Peronosporaceae</taxon>
        <taxon>Phytophthora</taxon>
    </lineage>
</organism>
<keyword evidence="2" id="KW-1185">Reference proteome</keyword>
<dbReference type="EMBL" id="NBNE01007695">
    <property type="protein sequence ID" value="OWZ00339.1"/>
    <property type="molecule type" value="Genomic_DNA"/>
</dbReference>
<evidence type="ECO:0000313" key="2">
    <source>
        <dbReference type="Proteomes" id="UP000198211"/>
    </source>
</evidence>
<dbReference type="AlphaFoldDB" id="A0A225V5V1"/>
<sequence>MRSSLFYLFRTYNVSLPDEFDSELKVVFGRKGSSTYVSSCCTGEPSSLVSGSPYETPEFAILPPCFEPIDETVWNSVNICFPGVSDRLKKVCSYLLVSLVFHFYHLTETLDRNHVF</sequence>
<gene>
    <name evidence="1" type="ORF">PHMEG_00028490</name>
</gene>
<dbReference type="Proteomes" id="UP000198211">
    <property type="component" value="Unassembled WGS sequence"/>
</dbReference>